<evidence type="ECO:0000256" key="4">
    <source>
        <dbReference type="ARBA" id="ARBA00022989"/>
    </source>
</evidence>
<evidence type="ECO:0000256" key="2">
    <source>
        <dbReference type="ARBA" id="ARBA00008974"/>
    </source>
</evidence>
<dbReference type="PANTHER" id="PTHR30569">
    <property type="entry name" value="CYTOSINE TRANSPORTER CODB"/>
    <property type="match status" value="1"/>
</dbReference>
<feature type="transmembrane region" description="Helical" evidence="6">
    <location>
        <begin position="340"/>
        <end position="356"/>
    </location>
</feature>
<comment type="caution">
    <text evidence="7">The sequence shown here is derived from an EMBL/GenBank/DDBJ whole genome shotgun (WGS) entry which is preliminary data.</text>
</comment>
<feature type="transmembrane region" description="Helical" evidence="6">
    <location>
        <begin position="141"/>
        <end position="161"/>
    </location>
</feature>
<dbReference type="RefSeq" id="WP_154554104.1">
    <property type="nucleotide sequence ID" value="NZ_JAQXUZ010000014.1"/>
</dbReference>
<dbReference type="Gene3D" id="1.10.4160.10">
    <property type="entry name" value="Hydantoin permease"/>
    <property type="match status" value="1"/>
</dbReference>
<dbReference type="Pfam" id="PF02133">
    <property type="entry name" value="Transp_cyt_pur"/>
    <property type="match status" value="1"/>
</dbReference>
<dbReference type="PANTHER" id="PTHR30569:SF0">
    <property type="entry name" value="CYTOSINE PERMEASE"/>
    <property type="match status" value="1"/>
</dbReference>
<comment type="subcellular location">
    <subcellularLocation>
        <location evidence="1">Membrane</location>
        <topology evidence="1">Multi-pass membrane protein</topology>
    </subcellularLocation>
</comment>
<dbReference type="Proteomes" id="UP000469424">
    <property type="component" value="Unassembled WGS sequence"/>
</dbReference>
<dbReference type="GO" id="GO:0005886">
    <property type="term" value="C:plasma membrane"/>
    <property type="evidence" value="ECO:0007669"/>
    <property type="project" value="TreeGrafter"/>
</dbReference>
<dbReference type="InterPro" id="IPR012732">
    <property type="entry name" value="Thia_CytX"/>
</dbReference>
<feature type="transmembrane region" description="Helical" evidence="6">
    <location>
        <begin position="244"/>
        <end position="264"/>
    </location>
</feature>
<dbReference type="EMBL" id="VUNA01000006">
    <property type="protein sequence ID" value="MST70537.1"/>
    <property type="molecule type" value="Genomic_DNA"/>
</dbReference>
<protein>
    <submittedName>
        <fullName evidence="7">Putative hydroxymethylpyrimidine transporter CytX</fullName>
    </submittedName>
</protein>
<dbReference type="InterPro" id="IPR001248">
    <property type="entry name" value="Pur-cyt_permease"/>
</dbReference>
<evidence type="ECO:0000313" key="7">
    <source>
        <dbReference type="EMBL" id="MST70537.1"/>
    </source>
</evidence>
<feature type="transmembrane region" description="Helical" evidence="6">
    <location>
        <begin position="285"/>
        <end position="302"/>
    </location>
</feature>
<evidence type="ECO:0000256" key="5">
    <source>
        <dbReference type="ARBA" id="ARBA00023136"/>
    </source>
</evidence>
<evidence type="ECO:0000313" key="8">
    <source>
        <dbReference type="Proteomes" id="UP000469424"/>
    </source>
</evidence>
<name>A0A6N7X4H2_9FIRM</name>
<feature type="transmembrane region" description="Helical" evidence="6">
    <location>
        <begin position="112"/>
        <end position="129"/>
    </location>
</feature>
<gene>
    <name evidence="7" type="primary">cytX</name>
    <name evidence="7" type="ORF">FYJ65_04145</name>
</gene>
<keyword evidence="3 6" id="KW-0812">Transmembrane</keyword>
<organism evidence="7 8">
    <name type="scientific">Mogibacterium kristiansenii</name>
    <dbReference type="NCBI Taxonomy" id="2606708"/>
    <lineage>
        <taxon>Bacteria</taxon>
        <taxon>Bacillati</taxon>
        <taxon>Bacillota</taxon>
        <taxon>Clostridia</taxon>
        <taxon>Peptostreptococcales</taxon>
        <taxon>Anaerovoracaceae</taxon>
        <taxon>Mogibacterium</taxon>
    </lineage>
</organism>
<evidence type="ECO:0000256" key="3">
    <source>
        <dbReference type="ARBA" id="ARBA00022692"/>
    </source>
</evidence>
<keyword evidence="8" id="KW-1185">Reference proteome</keyword>
<dbReference type="GO" id="GO:0015209">
    <property type="term" value="F:cytosine transmembrane transporter activity"/>
    <property type="evidence" value="ECO:0007669"/>
    <property type="project" value="InterPro"/>
</dbReference>
<dbReference type="InterPro" id="IPR030191">
    <property type="entry name" value="CodB"/>
</dbReference>
<feature type="transmembrane region" description="Helical" evidence="6">
    <location>
        <begin position="204"/>
        <end position="232"/>
    </location>
</feature>
<evidence type="ECO:0000256" key="6">
    <source>
        <dbReference type="SAM" id="Phobius"/>
    </source>
</evidence>
<keyword evidence="5 6" id="KW-0472">Membrane</keyword>
<sequence>MEHKTNLLENGMIWFGAGVSIAEILTGTYFASLGLRNALLTILIGHLIGCTLLFFAGYIGGKARKSAMETTKMSFGQKGGLFFALMNVIQLIGWTAIMIYDGALSANAIWNTGIWLWALVIGLLIILWIKIGITNLGKINTVTMTALFILTLVLCKVIFFGNGSAAPISEGGLTFGAAVEMAVAMPLSWMPLISDYTKEAEKPFAATLTSSVTYGIISCWMYIIGMGAALFAGTTDISLIMVRAGLGLAGLLIVVFSTVTTTFLDAYSAGISAESLTSRISGKNMGIFVAVIGTVGAMLFPMDDITNFLYFIGSVFAPMIAIMIADFLVKADDSGRDFQWVNLLVWLLGFCLYRYLMTVDFVLGNTFPDILITMIVALIARKLLPQER</sequence>
<keyword evidence="4 6" id="KW-1133">Transmembrane helix</keyword>
<dbReference type="AlphaFoldDB" id="A0A6N7X4H2"/>
<feature type="transmembrane region" description="Helical" evidence="6">
    <location>
        <begin position="12"/>
        <end position="32"/>
    </location>
</feature>
<reference evidence="7 8" key="1">
    <citation type="submission" date="2019-08" db="EMBL/GenBank/DDBJ databases">
        <title>In-depth cultivation of the pig gut microbiome towards novel bacterial diversity and tailored functional studies.</title>
        <authorList>
            <person name="Wylensek D."/>
            <person name="Hitch T.C.A."/>
            <person name="Clavel T."/>
        </authorList>
    </citation>
    <scope>NUCLEOTIDE SEQUENCE [LARGE SCALE GENOMIC DNA]</scope>
    <source>
        <strain evidence="7 8">WCA-MUC-591-APC-4B</strain>
    </source>
</reference>
<evidence type="ECO:0000256" key="1">
    <source>
        <dbReference type="ARBA" id="ARBA00004141"/>
    </source>
</evidence>
<proteinExistence type="inferred from homology"/>
<feature type="transmembrane region" description="Helical" evidence="6">
    <location>
        <begin position="38"/>
        <end position="59"/>
    </location>
</feature>
<feature type="transmembrane region" description="Helical" evidence="6">
    <location>
        <begin position="80"/>
        <end position="100"/>
    </location>
</feature>
<feature type="transmembrane region" description="Helical" evidence="6">
    <location>
        <begin position="308"/>
        <end position="328"/>
    </location>
</feature>
<feature type="transmembrane region" description="Helical" evidence="6">
    <location>
        <begin position="362"/>
        <end position="380"/>
    </location>
</feature>
<dbReference type="NCBIfam" id="TIGR02358">
    <property type="entry name" value="thia_cytX"/>
    <property type="match status" value="1"/>
</dbReference>
<accession>A0A6N7X4H2</accession>
<comment type="similarity">
    <text evidence="2">Belongs to the purine-cytosine permease (2.A.39) family.</text>
</comment>